<sequence length="326" mass="34281">MAIVTNTVTTYLPKNIREDLSDVIYNISPTDVPFMSNAGRGKAKNTYFEWQVDELAATGANAQLDGDDVSTTTDARAATTRVGNYTQISRKLVSVSGSTEAVDKAGMKGMMAYELAKASSELKRDMEAILVGDQIAAAGSTTVARKTAAIGGWLITNASVGAGAGAVPVMSSGGSLLSGYPATIAVAGTARAFTSTLLKTTAQNVWAQGGDLKMVMVGPTQKVVFSGFTGIATLYRETPAGKQAQIIGAADVFLTDFGELTVVPNRFQANTSAIFVNPELVAVNYLRNFQTIALAKTGDAEKRMLIVEYGLQVRAQKGLGIIRDLT</sequence>
<dbReference type="InterPro" id="IPR035198">
    <property type="entry name" value="SU10_MCP"/>
</dbReference>
<reference evidence="1" key="1">
    <citation type="submission" date="2020-05" db="EMBL/GenBank/DDBJ databases">
        <authorList>
            <person name="Chiriac C."/>
            <person name="Salcher M."/>
            <person name="Ghai R."/>
            <person name="Kavagutti S V."/>
        </authorList>
    </citation>
    <scope>NUCLEOTIDE SEQUENCE</scope>
</reference>
<dbReference type="EMBL" id="LR797300">
    <property type="protein sequence ID" value="CAB4200540.1"/>
    <property type="molecule type" value="Genomic_DNA"/>
</dbReference>
<evidence type="ECO:0000313" key="1">
    <source>
        <dbReference type="EMBL" id="CAB4200540.1"/>
    </source>
</evidence>
<dbReference type="Pfam" id="PF17236">
    <property type="entry name" value="SU10_MCP"/>
    <property type="match status" value="1"/>
</dbReference>
<name>A0A6J5S3U4_9CAUD</name>
<protein>
    <submittedName>
        <fullName evidence="1">Uncharacterized protein</fullName>
    </submittedName>
</protein>
<gene>
    <name evidence="1" type="ORF">UFOVP1339_50</name>
</gene>
<organism evidence="1">
    <name type="scientific">uncultured Caudovirales phage</name>
    <dbReference type="NCBI Taxonomy" id="2100421"/>
    <lineage>
        <taxon>Viruses</taxon>
        <taxon>Duplodnaviria</taxon>
        <taxon>Heunggongvirae</taxon>
        <taxon>Uroviricota</taxon>
        <taxon>Caudoviricetes</taxon>
        <taxon>Peduoviridae</taxon>
        <taxon>Maltschvirus</taxon>
        <taxon>Maltschvirus maltsch</taxon>
    </lineage>
</organism>
<accession>A0A6J5S3U4</accession>
<proteinExistence type="predicted"/>